<dbReference type="GO" id="GO:0016780">
    <property type="term" value="F:phosphotransferase activity, for other substituted phosphate groups"/>
    <property type="evidence" value="ECO:0007669"/>
    <property type="project" value="InterPro"/>
</dbReference>
<dbReference type="InterPro" id="IPR048254">
    <property type="entry name" value="CDP_ALCOHOL_P_TRANSF_CS"/>
</dbReference>
<dbReference type="GO" id="GO:0016020">
    <property type="term" value="C:membrane"/>
    <property type="evidence" value="ECO:0007669"/>
    <property type="project" value="InterPro"/>
</dbReference>
<evidence type="ECO:0000256" key="1">
    <source>
        <dbReference type="ARBA" id="ARBA00022679"/>
    </source>
</evidence>
<evidence type="ECO:0000256" key="2">
    <source>
        <dbReference type="RuleBase" id="RU003750"/>
    </source>
</evidence>
<keyword evidence="3" id="KW-1133">Transmembrane helix</keyword>
<protein>
    <submittedName>
        <fullName evidence="4">CDP-alcohol phosphatidyltransferase</fullName>
    </submittedName>
    <submittedName>
        <fullName evidence="5">Phosphatidylglycerophosphate synthase</fullName>
    </submittedName>
</protein>
<feature type="transmembrane region" description="Helical" evidence="3">
    <location>
        <begin position="21"/>
        <end position="40"/>
    </location>
</feature>
<feature type="transmembrane region" description="Helical" evidence="3">
    <location>
        <begin position="119"/>
        <end position="140"/>
    </location>
</feature>
<name>A0A126QN15_9BACT</name>
<dbReference type="EMBL" id="SOBK01000001">
    <property type="protein sequence ID" value="TDT92068.1"/>
    <property type="molecule type" value="Genomic_DNA"/>
</dbReference>
<evidence type="ECO:0000313" key="4">
    <source>
        <dbReference type="EMBL" id="AMK11058.1"/>
    </source>
</evidence>
<feature type="transmembrane region" description="Helical" evidence="3">
    <location>
        <begin position="46"/>
        <end position="71"/>
    </location>
</feature>
<dbReference type="Proteomes" id="UP000055611">
    <property type="component" value="Chromosome"/>
</dbReference>
<reference evidence="4 6" key="1">
    <citation type="journal article" date="2016" name="Front. Microbiol.">
        <title>Genome Sequence of the Piezophilic, Mesophilic Sulfate-Reducing Bacterium Desulfovibrio indicus J2T.</title>
        <authorList>
            <person name="Cao J."/>
            <person name="Maignien L."/>
            <person name="Shao Z."/>
            <person name="Alain K."/>
            <person name="Jebbar M."/>
        </authorList>
    </citation>
    <scope>NUCLEOTIDE SEQUENCE [LARGE SCALE GENOMIC DNA]</scope>
    <source>
        <strain evidence="4 6">J2</strain>
    </source>
</reference>
<dbReference type="PROSITE" id="PS00379">
    <property type="entry name" value="CDP_ALCOHOL_P_TRANSF"/>
    <property type="match status" value="1"/>
</dbReference>
<dbReference type="RefSeq" id="WP_066802277.1">
    <property type="nucleotide sequence ID" value="NZ_CP014206.1"/>
</dbReference>
<evidence type="ECO:0000313" key="7">
    <source>
        <dbReference type="Proteomes" id="UP000295506"/>
    </source>
</evidence>
<evidence type="ECO:0000313" key="6">
    <source>
        <dbReference type="Proteomes" id="UP000055611"/>
    </source>
</evidence>
<organism evidence="5 7">
    <name type="scientific">Pseudodesulfovibrio indicus</name>
    <dbReference type="NCBI Taxonomy" id="1716143"/>
    <lineage>
        <taxon>Bacteria</taxon>
        <taxon>Pseudomonadati</taxon>
        <taxon>Thermodesulfobacteriota</taxon>
        <taxon>Desulfovibrionia</taxon>
        <taxon>Desulfovibrionales</taxon>
        <taxon>Desulfovibrionaceae</taxon>
    </lineage>
</organism>
<evidence type="ECO:0000313" key="5">
    <source>
        <dbReference type="EMBL" id="TDT92068.1"/>
    </source>
</evidence>
<dbReference type="AlphaFoldDB" id="A0A126QN15"/>
<keyword evidence="3" id="KW-0812">Transmembrane</keyword>
<proteinExistence type="inferred from homology"/>
<accession>A0A126QN15</accession>
<dbReference type="InterPro" id="IPR000462">
    <property type="entry name" value="CDP-OH_P_trans"/>
</dbReference>
<dbReference type="Gene3D" id="1.20.120.1760">
    <property type="match status" value="1"/>
</dbReference>
<evidence type="ECO:0000256" key="3">
    <source>
        <dbReference type="SAM" id="Phobius"/>
    </source>
</evidence>
<keyword evidence="1 2" id="KW-0808">Transferase</keyword>
<dbReference type="GO" id="GO:0008654">
    <property type="term" value="P:phospholipid biosynthetic process"/>
    <property type="evidence" value="ECO:0007669"/>
    <property type="project" value="InterPro"/>
</dbReference>
<gene>
    <name evidence="4" type="ORF">AWY79_07995</name>
    <name evidence="5" type="ORF">EDC59_101472</name>
</gene>
<dbReference type="Proteomes" id="UP000295506">
    <property type="component" value="Unassembled WGS sequence"/>
</dbReference>
<dbReference type="OrthoDB" id="9782011at2"/>
<dbReference type="EMBL" id="CP014206">
    <property type="protein sequence ID" value="AMK11058.1"/>
    <property type="molecule type" value="Genomic_DNA"/>
</dbReference>
<keyword evidence="6" id="KW-1185">Reference proteome</keyword>
<dbReference type="KEGG" id="dej:AWY79_07995"/>
<comment type="similarity">
    <text evidence="2">Belongs to the CDP-alcohol phosphatidyltransferase class-I family.</text>
</comment>
<reference evidence="5 7" key="2">
    <citation type="submission" date="2019-03" db="EMBL/GenBank/DDBJ databases">
        <title>Genomic Encyclopedia of Type Strains, Phase IV (KMG-IV): sequencing the most valuable type-strain genomes for metagenomic binning, comparative biology and taxonomic classification.</title>
        <authorList>
            <person name="Goeker M."/>
        </authorList>
    </citation>
    <scope>NUCLEOTIDE SEQUENCE [LARGE SCALE GENOMIC DNA]</scope>
    <source>
        <strain evidence="5 7">DSM 101483</strain>
    </source>
</reference>
<feature type="transmembrane region" description="Helical" evidence="3">
    <location>
        <begin position="91"/>
        <end position="113"/>
    </location>
</feature>
<sequence length="210" mass="23064">MDYFNTDERDKQRSFSKVRDTVFSPLVSLLIKVGATPNQVSLAGVLFLILTSLLPASWPVAATVGMAFYVLCDGIDGPLARRAGKVHAGGALIDIVADQAGVVFLSAAAIYHFGAWGPAMVLFASSYMIFIGLALYANGLGVKLRRFLRCKYVFFLLYLGSLYLALDLVTWFCGAFAAYYVAETIEALRRIHRFHTREHRERTTGGTPAP</sequence>
<keyword evidence="3" id="KW-0472">Membrane</keyword>
<dbReference type="InterPro" id="IPR043130">
    <property type="entry name" value="CDP-OH_PTrfase_TM_dom"/>
</dbReference>
<dbReference type="Pfam" id="PF01066">
    <property type="entry name" value="CDP-OH_P_transf"/>
    <property type="match status" value="1"/>
</dbReference>
<feature type="transmembrane region" description="Helical" evidence="3">
    <location>
        <begin position="152"/>
        <end position="181"/>
    </location>
</feature>